<dbReference type="InParanoid" id="E4XSU1"/>
<dbReference type="AlphaFoldDB" id="E4XSU1"/>
<proteinExistence type="predicted"/>
<dbReference type="Proteomes" id="UP000001307">
    <property type="component" value="Unassembled WGS sequence"/>
</dbReference>
<accession>E4XSU1</accession>
<organism evidence="2">
    <name type="scientific">Oikopleura dioica</name>
    <name type="common">Tunicate</name>
    <dbReference type="NCBI Taxonomy" id="34765"/>
    <lineage>
        <taxon>Eukaryota</taxon>
        <taxon>Metazoa</taxon>
        <taxon>Chordata</taxon>
        <taxon>Tunicata</taxon>
        <taxon>Appendicularia</taxon>
        <taxon>Copelata</taxon>
        <taxon>Oikopleuridae</taxon>
        <taxon>Oikopleura</taxon>
    </lineage>
</organism>
<feature type="compositionally biased region" description="Acidic residues" evidence="1">
    <location>
        <begin position="125"/>
        <end position="137"/>
    </location>
</feature>
<keyword evidence="3" id="KW-1185">Reference proteome</keyword>
<name>E4XSU1_OIKDI</name>
<feature type="compositionally biased region" description="Basic residues" evidence="1">
    <location>
        <begin position="191"/>
        <end position="207"/>
    </location>
</feature>
<reference evidence="2" key="1">
    <citation type="journal article" date="2010" name="Science">
        <title>Plasticity of animal genome architecture unmasked by rapid evolution of a pelagic tunicate.</title>
        <authorList>
            <person name="Denoeud F."/>
            <person name="Henriet S."/>
            <person name="Mungpakdee S."/>
            <person name="Aury J.M."/>
            <person name="Da Silva C."/>
            <person name="Brinkmann H."/>
            <person name="Mikhaleva J."/>
            <person name="Olsen L.C."/>
            <person name="Jubin C."/>
            <person name="Canestro C."/>
            <person name="Bouquet J.M."/>
            <person name="Danks G."/>
            <person name="Poulain J."/>
            <person name="Campsteijn C."/>
            <person name="Adamski M."/>
            <person name="Cross I."/>
            <person name="Yadetie F."/>
            <person name="Muffato M."/>
            <person name="Louis A."/>
            <person name="Butcher S."/>
            <person name="Tsagkogeorga G."/>
            <person name="Konrad A."/>
            <person name="Singh S."/>
            <person name="Jensen M.F."/>
            <person name="Cong E.H."/>
            <person name="Eikeseth-Otteraa H."/>
            <person name="Noel B."/>
            <person name="Anthouard V."/>
            <person name="Porcel B.M."/>
            <person name="Kachouri-Lafond R."/>
            <person name="Nishino A."/>
            <person name="Ugolini M."/>
            <person name="Chourrout P."/>
            <person name="Nishida H."/>
            <person name="Aasland R."/>
            <person name="Huzurbazar S."/>
            <person name="Westhof E."/>
            <person name="Delsuc F."/>
            <person name="Lehrach H."/>
            <person name="Reinhardt R."/>
            <person name="Weissenbach J."/>
            <person name="Roy S.W."/>
            <person name="Artiguenave F."/>
            <person name="Postlethwait J.H."/>
            <person name="Manak J.R."/>
            <person name="Thompson E.M."/>
            <person name="Jaillon O."/>
            <person name="Du Pasquier L."/>
            <person name="Boudinot P."/>
            <person name="Liberles D.A."/>
            <person name="Volff J.N."/>
            <person name="Philippe H."/>
            <person name="Lenhard B."/>
            <person name="Roest Crollius H."/>
            <person name="Wincker P."/>
            <person name="Chourrout D."/>
        </authorList>
    </citation>
    <scope>NUCLEOTIDE SEQUENCE [LARGE SCALE GENOMIC DNA]</scope>
</reference>
<feature type="compositionally biased region" description="Basic and acidic residues" evidence="1">
    <location>
        <begin position="138"/>
        <end position="151"/>
    </location>
</feature>
<gene>
    <name evidence="2" type="ORF">GSOID_T00002859001</name>
</gene>
<evidence type="ECO:0000313" key="3">
    <source>
        <dbReference type="Proteomes" id="UP000001307"/>
    </source>
</evidence>
<evidence type="ECO:0000256" key="1">
    <source>
        <dbReference type="SAM" id="MobiDB-lite"/>
    </source>
</evidence>
<protein>
    <submittedName>
        <fullName evidence="2">Uncharacterized protein</fullName>
    </submittedName>
</protein>
<dbReference type="EMBL" id="FN653140">
    <property type="protein sequence ID" value="CBY12800.1"/>
    <property type="molecule type" value="Genomic_DNA"/>
</dbReference>
<feature type="region of interest" description="Disordered" evidence="1">
    <location>
        <begin position="125"/>
        <end position="151"/>
    </location>
</feature>
<sequence length="321" mass="36899">MENLLKKLIIQKSFRAPVKDISLFNVAMSINISTNDKTAQYNLTKEGYFEIAQLCPEFNQFLVFPKIQEPPDTAHAACQTNANIQVCRAKLEMANSSVFIKKEPFDEYESCPQNEMTQDDIEITEVEEEESDEEESEQDTKRARIESDSHTVSDCNSVENITIESEEVDNEFASMVPIICDSDSEEPSVVKKARKSEREKNKPKRFIPSKPERRVRQYQPKEEELVSKITSSNPSLNIPPSMSAPITVHLRRAKRHCIECPPKIKTRCRVFCDNCNSAVCKDHRYIICRSCGERLLQSTPNRVYQMKPLKKMESLVNSDFM</sequence>
<feature type="region of interest" description="Disordered" evidence="1">
    <location>
        <begin position="186"/>
        <end position="213"/>
    </location>
</feature>
<evidence type="ECO:0000313" key="2">
    <source>
        <dbReference type="EMBL" id="CBY12800.1"/>
    </source>
</evidence>